<accession>A0A382RKB3</accession>
<gene>
    <name evidence="1" type="ORF">METZ01_LOCUS350421</name>
</gene>
<evidence type="ECO:0000313" key="1">
    <source>
        <dbReference type="EMBL" id="SVC97567.1"/>
    </source>
</evidence>
<protein>
    <submittedName>
        <fullName evidence="1">Uncharacterized protein</fullName>
    </submittedName>
</protein>
<reference evidence="1" key="1">
    <citation type="submission" date="2018-05" db="EMBL/GenBank/DDBJ databases">
        <authorList>
            <person name="Lanie J.A."/>
            <person name="Ng W.-L."/>
            <person name="Kazmierczak K.M."/>
            <person name="Andrzejewski T.M."/>
            <person name="Davidsen T.M."/>
            <person name="Wayne K.J."/>
            <person name="Tettelin H."/>
            <person name="Glass J.I."/>
            <person name="Rusch D."/>
            <person name="Podicherti R."/>
            <person name="Tsui H.-C.T."/>
            <person name="Winkler M.E."/>
        </authorList>
    </citation>
    <scope>NUCLEOTIDE SEQUENCE</scope>
</reference>
<dbReference type="AlphaFoldDB" id="A0A382RKB3"/>
<dbReference type="EMBL" id="UINC01122015">
    <property type="protein sequence ID" value="SVC97567.1"/>
    <property type="molecule type" value="Genomic_DNA"/>
</dbReference>
<name>A0A382RKB3_9ZZZZ</name>
<organism evidence="1">
    <name type="scientific">marine metagenome</name>
    <dbReference type="NCBI Taxonomy" id="408172"/>
    <lineage>
        <taxon>unclassified sequences</taxon>
        <taxon>metagenomes</taxon>
        <taxon>ecological metagenomes</taxon>
    </lineage>
</organism>
<feature type="non-terminal residue" evidence="1">
    <location>
        <position position="1"/>
    </location>
</feature>
<sequence length="40" mass="4456">EYPSIKDVTVALAEKAEGDSTMWDEVTAKRQAIKTKYPKG</sequence>
<proteinExistence type="predicted"/>